<proteinExistence type="predicted"/>
<dbReference type="Proteomes" id="UP000018948">
    <property type="component" value="Unassembled WGS sequence"/>
</dbReference>
<dbReference type="EMBL" id="ANIY01004067">
    <property type="protein sequence ID" value="ETP31681.1"/>
    <property type="molecule type" value="Genomic_DNA"/>
</dbReference>
<evidence type="ECO:0000313" key="1">
    <source>
        <dbReference type="EMBL" id="ETP31681.1"/>
    </source>
</evidence>
<reference evidence="1 2" key="1">
    <citation type="submission" date="2013-11" db="EMBL/GenBank/DDBJ databases">
        <title>The Genome Sequence of Phytophthora parasitica P10297.</title>
        <authorList>
            <consortium name="The Broad Institute Genomics Platform"/>
            <person name="Russ C."/>
            <person name="Tyler B."/>
            <person name="Panabieres F."/>
            <person name="Shan W."/>
            <person name="Tripathy S."/>
            <person name="Grunwald N."/>
            <person name="Machado M."/>
            <person name="Johnson C.S."/>
            <person name="Walker B."/>
            <person name="Young S.K."/>
            <person name="Zeng Q."/>
            <person name="Gargeya S."/>
            <person name="Fitzgerald M."/>
            <person name="Haas B."/>
            <person name="Abouelleil A."/>
            <person name="Allen A.W."/>
            <person name="Alvarado L."/>
            <person name="Arachchi H.M."/>
            <person name="Berlin A.M."/>
            <person name="Chapman S.B."/>
            <person name="Gainer-Dewar J."/>
            <person name="Goldberg J."/>
            <person name="Griggs A."/>
            <person name="Gujja S."/>
            <person name="Hansen M."/>
            <person name="Howarth C."/>
            <person name="Imamovic A."/>
            <person name="Ireland A."/>
            <person name="Larimer J."/>
            <person name="McCowan C."/>
            <person name="Murphy C."/>
            <person name="Pearson M."/>
            <person name="Poon T.W."/>
            <person name="Priest M."/>
            <person name="Roberts A."/>
            <person name="Saif S."/>
            <person name="Shea T."/>
            <person name="Sisk P."/>
            <person name="Sykes S."/>
            <person name="Wortman J."/>
            <person name="Nusbaum C."/>
            <person name="Birren B."/>
        </authorList>
    </citation>
    <scope>NUCLEOTIDE SEQUENCE [LARGE SCALE GENOMIC DNA]</scope>
    <source>
        <strain evidence="1 2">P10297</strain>
    </source>
</reference>
<comment type="caution">
    <text evidence="1">The sequence shown here is derived from an EMBL/GenBank/DDBJ whole genome shotgun (WGS) entry which is preliminary data.</text>
</comment>
<accession>W2Y9H5</accession>
<gene>
    <name evidence="1" type="ORF">F442_19476</name>
</gene>
<name>W2Y9H5_PHYNI</name>
<evidence type="ECO:0000313" key="2">
    <source>
        <dbReference type="Proteomes" id="UP000018948"/>
    </source>
</evidence>
<sequence length="49" mass="5537">MADHPRTYIYPAELILCYCISLSRGAGRGFVRMSARICTDSHLVVNLEH</sequence>
<protein>
    <submittedName>
        <fullName evidence="1">Uncharacterized protein</fullName>
    </submittedName>
</protein>
<organism evidence="1 2">
    <name type="scientific">Phytophthora nicotianae P10297</name>
    <dbReference type="NCBI Taxonomy" id="1317064"/>
    <lineage>
        <taxon>Eukaryota</taxon>
        <taxon>Sar</taxon>
        <taxon>Stramenopiles</taxon>
        <taxon>Oomycota</taxon>
        <taxon>Peronosporomycetes</taxon>
        <taxon>Peronosporales</taxon>
        <taxon>Peronosporaceae</taxon>
        <taxon>Phytophthora</taxon>
    </lineage>
</organism>
<dbReference type="AlphaFoldDB" id="W2Y9H5"/>